<gene>
    <name evidence="5" type="ORF">VKT23_019460</name>
</gene>
<proteinExistence type="predicted"/>
<dbReference type="InterPro" id="IPR029063">
    <property type="entry name" value="SAM-dependent_MTases_sf"/>
</dbReference>
<dbReference type="PANTHER" id="PTHR43712:SF2">
    <property type="entry name" value="O-METHYLTRANSFERASE CICE"/>
    <property type="match status" value="1"/>
</dbReference>
<name>A0ABR1IPJ9_9AGAR</name>
<keyword evidence="6" id="KW-1185">Reference proteome</keyword>
<keyword evidence="1" id="KW-0489">Methyltransferase</keyword>
<evidence type="ECO:0000256" key="2">
    <source>
        <dbReference type="ARBA" id="ARBA00022679"/>
    </source>
</evidence>
<accession>A0ABR1IPJ9</accession>
<keyword evidence="2" id="KW-0808">Transferase</keyword>
<dbReference type="InterPro" id="IPR001077">
    <property type="entry name" value="COMT_C"/>
</dbReference>
<dbReference type="InterPro" id="IPR016461">
    <property type="entry name" value="COMT-like"/>
</dbReference>
<dbReference type="Gene3D" id="3.40.50.150">
    <property type="entry name" value="Vaccinia Virus protein VP39"/>
    <property type="match status" value="1"/>
</dbReference>
<dbReference type="PANTHER" id="PTHR43712">
    <property type="entry name" value="PUTATIVE (AFU_ORTHOLOGUE AFUA_4G14580)-RELATED"/>
    <property type="match status" value="1"/>
</dbReference>
<evidence type="ECO:0000259" key="4">
    <source>
        <dbReference type="Pfam" id="PF00891"/>
    </source>
</evidence>
<sequence>MVGWSEVTSGPTLQKVYPWSTLSPDTTIVDVGGGNGHAMLEIIRQFPRFKAVIQDTEGAAKDGEQFWSQAYTEALQEKRVEFIPFNFLVDSPVEGRDIYYVKHILHNWTDDACLAILSNVRKAMKPTSKLLIHETALQYIVSEHFSRAPKPLLPNYGAASKRLYFADINMMQHFNSQERTVEEFIEMGKKTGFTFCKLWGGGEDGILEFVPAEGVHTSFA</sequence>
<feature type="domain" description="O-methyltransferase C-terminal" evidence="4">
    <location>
        <begin position="19"/>
        <end position="193"/>
    </location>
</feature>
<dbReference type="SUPFAM" id="SSF53335">
    <property type="entry name" value="S-adenosyl-L-methionine-dependent methyltransferases"/>
    <property type="match status" value="1"/>
</dbReference>
<dbReference type="PROSITE" id="PS51683">
    <property type="entry name" value="SAM_OMT_II"/>
    <property type="match status" value="1"/>
</dbReference>
<dbReference type="Proteomes" id="UP001498398">
    <property type="component" value="Unassembled WGS sequence"/>
</dbReference>
<evidence type="ECO:0000256" key="1">
    <source>
        <dbReference type="ARBA" id="ARBA00022603"/>
    </source>
</evidence>
<evidence type="ECO:0000313" key="5">
    <source>
        <dbReference type="EMBL" id="KAK7435763.1"/>
    </source>
</evidence>
<dbReference type="EMBL" id="JBANRG010000102">
    <property type="protein sequence ID" value="KAK7435763.1"/>
    <property type="molecule type" value="Genomic_DNA"/>
</dbReference>
<organism evidence="5 6">
    <name type="scientific">Marasmiellus scandens</name>
    <dbReference type="NCBI Taxonomy" id="2682957"/>
    <lineage>
        <taxon>Eukaryota</taxon>
        <taxon>Fungi</taxon>
        <taxon>Dikarya</taxon>
        <taxon>Basidiomycota</taxon>
        <taxon>Agaricomycotina</taxon>
        <taxon>Agaricomycetes</taxon>
        <taxon>Agaricomycetidae</taxon>
        <taxon>Agaricales</taxon>
        <taxon>Marasmiineae</taxon>
        <taxon>Omphalotaceae</taxon>
        <taxon>Marasmiellus</taxon>
    </lineage>
</organism>
<protein>
    <recommendedName>
        <fullName evidence="4">O-methyltransferase C-terminal domain-containing protein</fullName>
    </recommendedName>
</protein>
<dbReference type="Pfam" id="PF00891">
    <property type="entry name" value="Methyltransf_2"/>
    <property type="match status" value="1"/>
</dbReference>
<reference evidence="5 6" key="1">
    <citation type="submission" date="2024-01" db="EMBL/GenBank/DDBJ databases">
        <title>A draft genome for the cacao thread blight pathogen Marasmiellus scandens.</title>
        <authorList>
            <person name="Baruah I.K."/>
            <person name="Leung J."/>
            <person name="Bukari Y."/>
            <person name="Amoako-Attah I."/>
            <person name="Meinhardt L.W."/>
            <person name="Bailey B.A."/>
            <person name="Cohen S.P."/>
        </authorList>
    </citation>
    <scope>NUCLEOTIDE SEQUENCE [LARGE SCALE GENOMIC DNA]</scope>
    <source>
        <strain evidence="5 6">GH-19</strain>
    </source>
</reference>
<keyword evidence="3" id="KW-0949">S-adenosyl-L-methionine</keyword>
<evidence type="ECO:0000313" key="6">
    <source>
        <dbReference type="Proteomes" id="UP001498398"/>
    </source>
</evidence>
<comment type="caution">
    <text evidence="5">The sequence shown here is derived from an EMBL/GenBank/DDBJ whole genome shotgun (WGS) entry which is preliminary data.</text>
</comment>
<evidence type="ECO:0000256" key="3">
    <source>
        <dbReference type="ARBA" id="ARBA00022691"/>
    </source>
</evidence>